<evidence type="ECO:0000256" key="2">
    <source>
        <dbReference type="ARBA" id="ARBA00022741"/>
    </source>
</evidence>
<name>A0A6I9PNR1_9TELE</name>
<keyword evidence="3" id="KW-0378">Hydrolase</keyword>
<evidence type="ECO:0000259" key="5">
    <source>
        <dbReference type="PROSITE" id="PS51716"/>
    </source>
</evidence>
<dbReference type="PANTHER" id="PTHR32341">
    <property type="entry name" value="INTERFERON-INDUCIBLE GTPASE"/>
    <property type="match status" value="1"/>
</dbReference>
<reference evidence="7" key="1">
    <citation type="submission" date="2025-08" db="UniProtKB">
        <authorList>
            <consortium name="RefSeq"/>
        </authorList>
    </citation>
    <scope>IDENTIFICATION</scope>
    <source>
        <tissue evidence="7">Muscle</tissue>
    </source>
</reference>
<dbReference type="PROSITE" id="PS51716">
    <property type="entry name" value="G_IRG"/>
    <property type="match status" value="1"/>
</dbReference>
<gene>
    <name evidence="7" type="primary">LOC104960706</name>
</gene>
<evidence type="ECO:0000256" key="3">
    <source>
        <dbReference type="ARBA" id="ARBA00022801"/>
    </source>
</evidence>
<keyword evidence="4" id="KW-0342">GTP-binding</keyword>
<dbReference type="GeneID" id="104960706"/>
<keyword evidence="6" id="KW-1185">Reference proteome</keyword>
<dbReference type="FunFam" id="3.40.50.300:FF:000541">
    <property type="entry name" value="Immunity related GTPase M"/>
    <property type="match status" value="1"/>
</dbReference>
<dbReference type="GO" id="GO:0005525">
    <property type="term" value="F:GTP binding"/>
    <property type="evidence" value="ECO:0007669"/>
    <property type="project" value="UniProtKB-KW"/>
</dbReference>
<dbReference type="InterPro" id="IPR030385">
    <property type="entry name" value="G_IRG_dom"/>
</dbReference>
<dbReference type="KEGG" id="ncc:104960706"/>
<dbReference type="SUPFAM" id="SSF52540">
    <property type="entry name" value="P-loop containing nucleoside triphosphate hydrolases"/>
    <property type="match status" value="1"/>
</dbReference>
<dbReference type="OrthoDB" id="422720at2759"/>
<accession>A0A6I9PNR1</accession>
<dbReference type="Gene3D" id="3.40.50.300">
    <property type="entry name" value="P-loop containing nucleotide triphosphate hydrolases"/>
    <property type="match status" value="1"/>
</dbReference>
<proteinExistence type="inferred from homology"/>
<keyword evidence="2" id="KW-0547">Nucleotide-binding</keyword>
<feature type="domain" description="IRG-type G" evidence="5">
    <location>
        <begin position="43"/>
        <end position="226"/>
    </location>
</feature>
<evidence type="ECO:0000313" key="7">
    <source>
        <dbReference type="RefSeq" id="XP_010787161.1"/>
    </source>
</evidence>
<dbReference type="GO" id="GO:0016787">
    <property type="term" value="F:hydrolase activity"/>
    <property type="evidence" value="ECO:0007669"/>
    <property type="project" value="UniProtKB-KW"/>
</dbReference>
<evidence type="ECO:0000256" key="4">
    <source>
        <dbReference type="ARBA" id="ARBA00023134"/>
    </source>
</evidence>
<dbReference type="InterPro" id="IPR051515">
    <property type="entry name" value="IRG"/>
</dbReference>
<dbReference type="RefSeq" id="XP_010787161.1">
    <property type="nucleotide sequence ID" value="XM_010788859.1"/>
</dbReference>
<evidence type="ECO:0000256" key="1">
    <source>
        <dbReference type="ARBA" id="ARBA00005429"/>
    </source>
</evidence>
<organism evidence="6 7">
    <name type="scientific">Notothenia coriiceps</name>
    <name type="common">black rockcod</name>
    <dbReference type="NCBI Taxonomy" id="8208"/>
    <lineage>
        <taxon>Eukaryota</taxon>
        <taxon>Metazoa</taxon>
        <taxon>Chordata</taxon>
        <taxon>Craniata</taxon>
        <taxon>Vertebrata</taxon>
        <taxon>Euteleostomi</taxon>
        <taxon>Actinopterygii</taxon>
        <taxon>Neopterygii</taxon>
        <taxon>Teleostei</taxon>
        <taxon>Neoteleostei</taxon>
        <taxon>Acanthomorphata</taxon>
        <taxon>Eupercaria</taxon>
        <taxon>Perciformes</taxon>
        <taxon>Notothenioidei</taxon>
        <taxon>Nototheniidae</taxon>
        <taxon>Notothenia</taxon>
    </lineage>
</organism>
<dbReference type="InterPro" id="IPR007743">
    <property type="entry name" value="Immunity-related_GTPase-like"/>
</dbReference>
<sequence>MDDPPDTEWEWEHIEPFKEELQTNGAAAAAEKINAYLKEWDTIPLNIAITGETGSGKSTFVNAFRGLDKKDQSAAAAPTGSVETTKEVKPYPHPNFPNVTLWDLPGIGTTNFPAAKYLEHVGFERFDFFIIISADRFRENDVKLAKEIQRMEKKFYFVRSKMDHSMRDEEDTQPDFNEEKTLAKIRVDCVQGLENQGMRSPQVFLVSSRQLHLYDFDLLQETLERELPAHKRGVLLLAMPIVNLEIINKKKEALQSKIKQVNAKCMI</sequence>
<comment type="similarity">
    <text evidence="1">Belongs to the TRAFAC class dynamin-like GTPase superfamily. IRG family.</text>
</comment>
<dbReference type="AlphaFoldDB" id="A0A6I9PNR1"/>
<dbReference type="PANTHER" id="PTHR32341:SF10">
    <property type="entry name" value="INTERFERON-INDUCIBLE GTPASE 5"/>
    <property type="match status" value="1"/>
</dbReference>
<dbReference type="GO" id="GO:0016020">
    <property type="term" value="C:membrane"/>
    <property type="evidence" value="ECO:0007669"/>
    <property type="project" value="InterPro"/>
</dbReference>
<dbReference type="Proteomes" id="UP000504611">
    <property type="component" value="Unplaced"/>
</dbReference>
<dbReference type="Pfam" id="PF05049">
    <property type="entry name" value="IIGP"/>
    <property type="match status" value="1"/>
</dbReference>
<dbReference type="InterPro" id="IPR027417">
    <property type="entry name" value="P-loop_NTPase"/>
</dbReference>
<evidence type="ECO:0000313" key="6">
    <source>
        <dbReference type="Proteomes" id="UP000504611"/>
    </source>
</evidence>
<protein>
    <submittedName>
        <fullName evidence="7">Interferon-inducible GTPase 1-like</fullName>
    </submittedName>
</protein>